<dbReference type="CDD" id="cd02440">
    <property type="entry name" value="AdoMet_MTases"/>
    <property type="match status" value="1"/>
</dbReference>
<dbReference type="Pfam" id="PF01209">
    <property type="entry name" value="Ubie_methyltran"/>
    <property type="match status" value="1"/>
</dbReference>
<sequence length="245" mass="26063">MTLLQDGALTAAFDGASAAYDRLVGANPGYHRQLRRSARRLALPDGGEGLRVLDLGCGTGASTAALLAAAPRAEITAVDASAGMLERAAAKTWPENVTFAHTPAEDLERAGVRGPFDAVFAAYLVRNLTDPDGVLTGVRRLLRPGGRLAVHEYALSGARRHRLVWTAVCRSVIIPAGSLGPGGPGLYRHLWRSVLEFDTAPELAQRLTAAGFDLVRTVPVPVPGWEYGILHTLLARAPRRAGYET</sequence>
<keyword evidence="2" id="KW-1185">Reference proteome</keyword>
<dbReference type="PANTHER" id="PTHR43861">
    <property type="entry name" value="TRANS-ACONITATE 2-METHYLTRANSFERASE-RELATED"/>
    <property type="match status" value="1"/>
</dbReference>
<evidence type="ECO:0000313" key="1">
    <source>
        <dbReference type="EMBL" id="SEQ38739.1"/>
    </source>
</evidence>
<dbReference type="EMBL" id="FOET01000007">
    <property type="protein sequence ID" value="SEQ38739.1"/>
    <property type="molecule type" value="Genomic_DNA"/>
</dbReference>
<reference evidence="2" key="1">
    <citation type="submission" date="2016-10" db="EMBL/GenBank/DDBJ databases">
        <authorList>
            <person name="Varghese N."/>
            <person name="Submissions S."/>
        </authorList>
    </citation>
    <scope>NUCLEOTIDE SEQUENCE [LARGE SCALE GENOMIC DNA]</scope>
    <source>
        <strain evidence="2">CGMCC 4.3519</strain>
    </source>
</reference>
<evidence type="ECO:0000313" key="2">
    <source>
        <dbReference type="Proteomes" id="UP000199055"/>
    </source>
</evidence>
<dbReference type="STRING" id="403935.SAMN05216481_10772"/>
<dbReference type="GO" id="GO:0032259">
    <property type="term" value="P:methylation"/>
    <property type="evidence" value="ECO:0007669"/>
    <property type="project" value="UniProtKB-KW"/>
</dbReference>
<dbReference type="Gene3D" id="3.40.50.150">
    <property type="entry name" value="Vaccinia Virus protein VP39"/>
    <property type="match status" value="1"/>
</dbReference>
<dbReference type="InterPro" id="IPR029063">
    <property type="entry name" value="SAM-dependent_MTases_sf"/>
</dbReference>
<accession>A0A1H9FLK2</accession>
<dbReference type="GO" id="GO:0008168">
    <property type="term" value="F:methyltransferase activity"/>
    <property type="evidence" value="ECO:0007669"/>
    <property type="project" value="UniProtKB-KW"/>
</dbReference>
<organism evidence="1 2">
    <name type="scientific">Streptomyces radiopugnans</name>
    <dbReference type="NCBI Taxonomy" id="403935"/>
    <lineage>
        <taxon>Bacteria</taxon>
        <taxon>Bacillati</taxon>
        <taxon>Actinomycetota</taxon>
        <taxon>Actinomycetes</taxon>
        <taxon>Kitasatosporales</taxon>
        <taxon>Streptomycetaceae</taxon>
        <taxon>Streptomyces</taxon>
    </lineage>
</organism>
<dbReference type="GO" id="GO:0017000">
    <property type="term" value="P:antibiotic biosynthetic process"/>
    <property type="evidence" value="ECO:0007669"/>
    <property type="project" value="UniProtKB-ARBA"/>
</dbReference>
<dbReference type="PANTHER" id="PTHR43861:SF1">
    <property type="entry name" value="TRANS-ACONITATE 2-METHYLTRANSFERASE"/>
    <property type="match status" value="1"/>
</dbReference>
<dbReference type="Proteomes" id="UP000199055">
    <property type="component" value="Unassembled WGS sequence"/>
</dbReference>
<proteinExistence type="predicted"/>
<keyword evidence="1" id="KW-0830">Ubiquinone</keyword>
<protein>
    <submittedName>
        <fullName evidence="1">Ubiquinone/menaquinone biosynthesis C-methylase UbiE</fullName>
    </submittedName>
</protein>
<name>A0A1H9FLK2_9ACTN</name>
<dbReference type="RefSeq" id="WP_093659707.1">
    <property type="nucleotide sequence ID" value="NZ_FOET01000007.1"/>
</dbReference>
<dbReference type="SUPFAM" id="SSF53335">
    <property type="entry name" value="S-adenosyl-L-methionine-dependent methyltransferases"/>
    <property type="match status" value="1"/>
</dbReference>
<keyword evidence="1" id="KW-0808">Transferase</keyword>
<gene>
    <name evidence="1" type="ORF">SAMN05216481_10772</name>
</gene>
<keyword evidence="1" id="KW-0489">Methyltransferase</keyword>
<dbReference type="AlphaFoldDB" id="A0A1H9FLK2"/>